<reference evidence="2" key="1">
    <citation type="submission" date="2020-02" db="EMBL/GenBank/DDBJ databases">
        <authorList>
            <person name="Palmer J.M."/>
        </authorList>
    </citation>
    <scope>NUCLEOTIDE SEQUENCE</scope>
    <source>
        <strain evidence="2">EPUS1.4</strain>
        <tissue evidence="2">Thallus</tissue>
    </source>
</reference>
<evidence type="ECO:0000313" key="2">
    <source>
        <dbReference type="EMBL" id="KAF7501972.1"/>
    </source>
</evidence>
<name>A0A8H7DXS7_9EURO</name>
<keyword evidence="3" id="KW-1185">Reference proteome</keyword>
<dbReference type="Proteomes" id="UP000606974">
    <property type="component" value="Unassembled WGS sequence"/>
</dbReference>
<feature type="compositionally biased region" description="Basic and acidic residues" evidence="1">
    <location>
        <begin position="15"/>
        <end position="26"/>
    </location>
</feature>
<gene>
    <name evidence="2" type="ORF">GJ744_006022</name>
</gene>
<feature type="region of interest" description="Disordered" evidence="1">
    <location>
        <begin position="1"/>
        <end position="35"/>
    </location>
</feature>
<comment type="caution">
    <text evidence="2">The sequence shown here is derived from an EMBL/GenBank/DDBJ whole genome shotgun (WGS) entry which is preliminary data.</text>
</comment>
<dbReference type="EMBL" id="JAACFV010002685">
    <property type="protein sequence ID" value="KAF7501972.1"/>
    <property type="molecule type" value="Genomic_DNA"/>
</dbReference>
<dbReference type="AlphaFoldDB" id="A0A8H7DXS7"/>
<evidence type="ECO:0000313" key="3">
    <source>
        <dbReference type="Proteomes" id="UP000606974"/>
    </source>
</evidence>
<sequence>MFDEILQVASSGGEKQQEKTITERGRTSGATKVTQKKTTGGTAVIIYKEMRDVTKRGDVIT</sequence>
<protein>
    <submittedName>
        <fullName evidence="2">Uncharacterized protein</fullName>
    </submittedName>
</protein>
<organism evidence="2 3">
    <name type="scientific">Endocarpon pusillum</name>
    <dbReference type="NCBI Taxonomy" id="364733"/>
    <lineage>
        <taxon>Eukaryota</taxon>
        <taxon>Fungi</taxon>
        <taxon>Dikarya</taxon>
        <taxon>Ascomycota</taxon>
        <taxon>Pezizomycotina</taxon>
        <taxon>Eurotiomycetes</taxon>
        <taxon>Chaetothyriomycetidae</taxon>
        <taxon>Verrucariales</taxon>
        <taxon>Verrucariaceae</taxon>
        <taxon>Endocarpon</taxon>
    </lineage>
</organism>
<evidence type="ECO:0000256" key="1">
    <source>
        <dbReference type="SAM" id="MobiDB-lite"/>
    </source>
</evidence>
<proteinExistence type="predicted"/>
<accession>A0A8H7DXS7</accession>